<dbReference type="Proteomes" id="UP000307217">
    <property type="component" value="Unassembled WGS sequence"/>
</dbReference>
<evidence type="ECO:0000313" key="3">
    <source>
        <dbReference type="Proteomes" id="UP000307217"/>
    </source>
</evidence>
<protein>
    <recommendedName>
        <fullName evidence="1">YdhG-like domain-containing protein</fullName>
    </recommendedName>
</protein>
<dbReference type="AlphaFoldDB" id="A0A5S3VA49"/>
<reference evidence="3" key="2">
    <citation type="submission" date="2019-06" db="EMBL/GenBank/DDBJ databases">
        <title>Co-occurence of chitin degradation, pigmentation and bioactivity in marine Pseudoalteromonas.</title>
        <authorList>
            <person name="Sonnenschein E.C."/>
            <person name="Bech P.K."/>
        </authorList>
    </citation>
    <scope>NUCLEOTIDE SEQUENCE [LARGE SCALE GENOMIC DNA]</scope>
    <source>
        <strain evidence="3">S3790</strain>
    </source>
</reference>
<reference evidence="2 3" key="1">
    <citation type="submission" date="2018-01" db="EMBL/GenBank/DDBJ databases">
        <authorList>
            <person name="Paulsen S."/>
            <person name="Gram L.K."/>
        </authorList>
    </citation>
    <scope>NUCLEOTIDE SEQUENCE [LARGE SCALE GENOMIC DNA]</scope>
    <source>
        <strain evidence="2 3">S3790</strain>
    </source>
</reference>
<dbReference type="RefSeq" id="WP_138591337.1">
    <property type="nucleotide sequence ID" value="NZ_PNBX01000029.1"/>
</dbReference>
<evidence type="ECO:0000313" key="2">
    <source>
        <dbReference type="EMBL" id="TMO68798.1"/>
    </source>
</evidence>
<dbReference type="InterPro" id="IPR014922">
    <property type="entry name" value="YdhG-like"/>
</dbReference>
<sequence>MDQAVKCRFDQYPKEAKMCLVALRNLILTVATSLELGEVEESLKWGEPSYSVKTGSPIRLDWKLKSPEHYYLFFNCNTKLVDTFRELYGDSLALQGTRAIQLTLSNPLPELVLTHCIGLALTYQQRKNLPLLGA</sequence>
<dbReference type="Pfam" id="PF08818">
    <property type="entry name" value="DUF1801"/>
    <property type="match status" value="1"/>
</dbReference>
<comment type="caution">
    <text evidence="2">The sequence shown here is derived from an EMBL/GenBank/DDBJ whole genome shotgun (WGS) entry which is preliminary data.</text>
</comment>
<evidence type="ECO:0000259" key="1">
    <source>
        <dbReference type="Pfam" id="PF08818"/>
    </source>
</evidence>
<organism evidence="2 3">
    <name type="scientific">Pseudoalteromonas aurantia</name>
    <dbReference type="NCBI Taxonomy" id="43654"/>
    <lineage>
        <taxon>Bacteria</taxon>
        <taxon>Pseudomonadati</taxon>
        <taxon>Pseudomonadota</taxon>
        <taxon>Gammaproteobacteria</taxon>
        <taxon>Alteromonadales</taxon>
        <taxon>Pseudoalteromonadaceae</taxon>
        <taxon>Pseudoalteromonas</taxon>
    </lineage>
</organism>
<dbReference type="SUPFAM" id="SSF159888">
    <property type="entry name" value="YdhG-like"/>
    <property type="match status" value="1"/>
</dbReference>
<feature type="domain" description="YdhG-like" evidence="1">
    <location>
        <begin position="19"/>
        <end position="120"/>
    </location>
</feature>
<accession>A0A5S3VA49</accession>
<dbReference type="OrthoDB" id="328972at2"/>
<name>A0A5S3VA49_9GAMM</name>
<gene>
    <name evidence="2" type="ORF">CWC19_07715</name>
</gene>
<dbReference type="EMBL" id="PNBX01000029">
    <property type="protein sequence ID" value="TMO68798.1"/>
    <property type="molecule type" value="Genomic_DNA"/>
</dbReference>
<proteinExistence type="predicted"/>